<evidence type="ECO:0000313" key="4">
    <source>
        <dbReference type="Proteomes" id="UP000474054"/>
    </source>
</evidence>
<evidence type="ECO:0000313" key="2">
    <source>
        <dbReference type="EMBL" id="QGR21870.1"/>
    </source>
</evidence>
<dbReference type="AlphaFoldDB" id="A0A650CVJ1"/>
<evidence type="ECO:0000313" key="1">
    <source>
        <dbReference type="EMBL" id="MQL55542.1"/>
    </source>
</evidence>
<evidence type="ECO:0000313" key="3">
    <source>
        <dbReference type="Proteomes" id="UP000426328"/>
    </source>
</evidence>
<reference evidence="2 3" key="2">
    <citation type="submission" date="2019-10" db="EMBL/GenBank/DDBJ databases">
        <title>Genome Sequences from Six Type Strain Members of the Archaeal Family Sulfolobaceae: Acidianus ambivalens, Acidianus infernus, Metallosphaera prunae, Stygiolobus azoricus, Sulfolobus metallicus, and Sulfurisphaera ohwakuensis.</title>
        <authorList>
            <person name="Counts J.A."/>
            <person name="Kelly R.M."/>
        </authorList>
    </citation>
    <scope>NUCLEOTIDE SEQUENCE [LARGE SCALE GENOMIC DNA]</scope>
    <source>
        <strain evidence="2 3">LEI 10</strain>
    </source>
</reference>
<name>A0A650CVJ1_ACIAM</name>
<dbReference type="Proteomes" id="UP000426328">
    <property type="component" value="Chromosome"/>
</dbReference>
<gene>
    <name evidence="2" type="ORF">D1866_07545</name>
    <name evidence="1" type="ORF">GFB69_07275</name>
</gene>
<dbReference type="SMR" id="A0A650CVJ1"/>
<dbReference type="EMBL" id="CP045482">
    <property type="protein sequence ID" value="QGR21870.1"/>
    <property type="molecule type" value="Genomic_DNA"/>
</dbReference>
<dbReference type="KEGG" id="aamb:D1866_07545"/>
<dbReference type="Proteomes" id="UP000474054">
    <property type="component" value="Unassembled WGS sequence"/>
</dbReference>
<dbReference type="EMBL" id="WHYS01000002">
    <property type="protein sequence ID" value="MQL55542.1"/>
    <property type="molecule type" value="Genomic_DNA"/>
</dbReference>
<protein>
    <submittedName>
        <fullName evidence="2">Uncharacterized protein</fullName>
    </submittedName>
</protein>
<keyword evidence="3" id="KW-1185">Reference proteome</keyword>
<dbReference type="RefSeq" id="WP_152941503.1">
    <property type="nucleotide sequence ID" value="NZ_CP045482.1"/>
</dbReference>
<organism evidence="2 3">
    <name type="scientific">Acidianus ambivalens</name>
    <name type="common">Desulfurolobus ambivalens</name>
    <dbReference type="NCBI Taxonomy" id="2283"/>
    <lineage>
        <taxon>Archaea</taxon>
        <taxon>Thermoproteota</taxon>
        <taxon>Thermoprotei</taxon>
        <taxon>Sulfolobales</taxon>
        <taxon>Sulfolobaceae</taxon>
        <taxon>Acidianus</taxon>
    </lineage>
</organism>
<accession>A0A650CVJ1</accession>
<reference evidence="1 4" key="1">
    <citation type="submission" date="2019-10" db="EMBL/GenBank/DDBJ databases">
        <title>Comparative genomics of sulfur disproportionating microorganisms.</title>
        <authorList>
            <person name="Ward L.M."/>
            <person name="Bertran E."/>
            <person name="Johnston D."/>
        </authorList>
    </citation>
    <scope>NUCLEOTIDE SEQUENCE [LARGE SCALE GENOMIC DNA]</scope>
    <source>
        <strain evidence="1 4">DSM 3772</strain>
    </source>
</reference>
<sequence length="228" mass="26751">MVDYLALLSSQNPYDRLDGWFKIDWLIQNNIVTKEKLIEMKDKFLDLLSYNDDTVKLHAWRMVPQLINKGIITVKDVKKYDFLSLLYDSEAWLLVKDLVNSGVIDIESVKKEKEKYIALLKGNELDRIASWSLILDIVNLGIIDKNDVENNKKYLLELFNFPAYDIRFNLLFLVAELISKGVLSPKELEPYEKKIEEIVKDKDFNQFVKIYEKDPRELESIGIHVFNS</sequence>
<dbReference type="GeneID" id="42779581"/>
<proteinExistence type="predicted"/>